<proteinExistence type="predicted"/>
<gene>
    <name evidence="1" type="ORF">HHI36_000081</name>
</gene>
<evidence type="ECO:0000313" key="2">
    <source>
        <dbReference type="Proteomes" id="UP001516400"/>
    </source>
</evidence>
<accession>A0ABD2P4D0</accession>
<sequence>MVIQRTRSPFSSITYKTEELSRWINKVKRKKSTYAHQKRRNFLVFALLSSSLQKLQCDLKETQEIRKKRWQAFNKPLPEPRKKPVPIMEVEESEPITNWDPVICEELDRSISEFMSKLKEIKTPLIR</sequence>
<dbReference type="EMBL" id="JABFTP020000185">
    <property type="protein sequence ID" value="KAL3285551.1"/>
    <property type="molecule type" value="Genomic_DNA"/>
</dbReference>
<evidence type="ECO:0000313" key="1">
    <source>
        <dbReference type="EMBL" id="KAL3285551.1"/>
    </source>
</evidence>
<keyword evidence="2" id="KW-1185">Reference proteome</keyword>
<protein>
    <submittedName>
        <fullName evidence="1">Uncharacterized protein</fullName>
    </submittedName>
</protein>
<dbReference type="Proteomes" id="UP001516400">
    <property type="component" value="Unassembled WGS sequence"/>
</dbReference>
<organism evidence="1 2">
    <name type="scientific">Cryptolaemus montrouzieri</name>
    <dbReference type="NCBI Taxonomy" id="559131"/>
    <lineage>
        <taxon>Eukaryota</taxon>
        <taxon>Metazoa</taxon>
        <taxon>Ecdysozoa</taxon>
        <taxon>Arthropoda</taxon>
        <taxon>Hexapoda</taxon>
        <taxon>Insecta</taxon>
        <taxon>Pterygota</taxon>
        <taxon>Neoptera</taxon>
        <taxon>Endopterygota</taxon>
        <taxon>Coleoptera</taxon>
        <taxon>Polyphaga</taxon>
        <taxon>Cucujiformia</taxon>
        <taxon>Coccinelloidea</taxon>
        <taxon>Coccinellidae</taxon>
        <taxon>Scymninae</taxon>
        <taxon>Scymnini</taxon>
        <taxon>Cryptolaemus</taxon>
    </lineage>
</organism>
<reference evidence="1 2" key="1">
    <citation type="journal article" date="2021" name="BMC Biol.">
        <title>Horizontally acquired antibacterial genes associated with adaptive radiation of ladybird beetles.</title>
        <authorList>
            <person name="Li H.S."/>
            <person name="Tang X.F."/>
            <person name="Huang Y.H."/>
            <person name="Xu Z.Y."/>
            <person name="Chen M.L."/>
            <person name="Du X.Y."/>
            <person name="Qiu B.Y."/>
            <person name="Chen P.T."/>
            <person name="Zhang W."/>
            <person name="Slipinski A."/>
            <person name="Escalona H.E."/>
            <person name="Waterhouse R.M."/>
            <person name="Zwick A."/>
            <person name="Pang H."/>
        </authorList>
    </citation>
    <scope>NUCLEOTIDE SEQUENCE [LARGE SCALE GENOMIC DNA]</scope>
    <source>
        <strain evidence="1">SYSU2018</strain>
    </source>
</reference>
<comment type="caution">
    <text evidence="1">The sequence shown here is derived from an EMBL/GenBank/DDBJ whole genome shotgun (WGS) entry which is preliminary data.</text>
</comment>
<name>A0ABD2P4D0_9CUCU</name>
<dbReference type="AlphaFoldDB" id="A0ABD2P4D0"/>